<evidence type="ECO:0000313" key="7">
    <source>
        <dbReference type="EMBL" id="MBB3967393.1"/>
    </source>
</evidence>
<dbReference type="NCBIfam" id="NF033517">
    <property type="entry name" value="transpos_IS66"/>
    <property type="match status" value="1"/>
</dbReference>
<dbReference type="Pfam" id="PF13005">
    <property type="entry name" value="zf-IS66"/>
    <property type="match status" value="1"/>
</dbReference>
<comment type="caution">
    <text evidence="7">The sequence shown here is derived from an EMBL/GenBank/DDBJ whole genome shotgun (WGS) entry which is preliminary data.</text>
</comment>
<dbReference type="InterPro" id="IPR024474">
    <property type="entry name" value="Znf_dom_IS66"/>
</dbReference>
<dbReference type="EMBL" id="JACIDW010000055">
    <property type="protein sequence ID" value="MBB3967393.1"/>
    <property type="molecule type" value="Genomic_DNA"/>
</dbReference>
<name>A0A7W6CUI2_9HYPH</name>
<feature type="domain" description="Transposase IS66 central" evidence="3">
    <location>
        <begin position="179"/>
        <end position="470"/>
    </location>
</feature>
<evidence type="ECO:0000259" key="4">
    <source>
        <dbReference type="Pfam" id="PF13005"/>
    </source>
</evidence>
<dbReference type="InterPro" id="IPR039552">
    <property type="entry name" value="IS66_C"/>
</dbReference>
<dbReference type="InterPro" id="IPR004291">
    <property type="entry name" value="Transposase_IS66_central"/>
</dbReference>
<evidence type="ECO:0000313" key="8">
    <source>
        <dbReference type="Proteomes" id="UP000582090"/>
    </source>
</evidence>
<dbReference type="InterPro" id="IPR052344">
    <property type="entry name" value="Transposase-related"/>
</dbReference>
<dbReference type="PANTHER" id="PTHR33678:SF1">
    <property type="entry name" value="BLL1576 PROTEIN"/>
    <property type="match status" value="1"/>
</dbReference>
<feature type="domain" description="Transposase IS66 C-terminal" evidence="6">
    <location>
        <begin position="477"/>
        <end position="516"/>
    </location>
</feature>
<feature type="domain" description="Transposase IS66 zinc-finger binding" evidence="4">
    <location>
        <begin position="120"/>
        <end position="162"/>
    </location>
</feature>
<feature type="domain" description="Transposase TnpC homeodomain" evidence="5">
    <location>
        <begin position="40"/>
        <end position="113"/>
    </location>
</feature>
<keyword evidence="8" id="KW-1185">Reference proteome</keyword>
<dbReference type="Pfam" id="PF03050">
    <property type="entry name" value="DDE_Tnp_IS66"/>
    <property type="match status" value="1"/>
</dbReference>
<dbReference type="Pfam" id="PF13007">
    <property type="entry name" value="LZ_Tnp_IS66"/>
    <property type="match status" value="1"/>
</dbReference>
<evidence type="ECO:0000259" key="6">
    <source>
        <dbReference type="Pfam" id="PF13817"/>
    </source>
</evidence>
<organism evidence="7 8">
    <name type="scientific">Rhizobium metallidurans</name>
    <dbReference type="NCBI Taxonomy" id="1265931"/>
    <lineage>
        <taxon>Bacteria</taxon>
        <taxon>Pseudomonadati</taxon>
        <taxon>Pseudomonadota</taxon>
        <taxon>Alphaproteobacteria</taxon>
        <taxon>Hyphomicrobiales</taxon>
        <taxon>Rhizobiaceae</taxon>
        <taxon>Rhizobium/Agrobacterium group</taxon>
        <taxon>Rhizobium</taxon>
    </lineage>
</organism>
<evidence type="ECO:0000259" key="5">
    <source>
        <dbReference type="Pfam" id="PF13007"/>
    </source>
</evidence>
<protein>
    <submittedName>
        <fullName evidence="7">Transposase</fullName>
    </submittedName>
</protein>
<dbReference type="InterPro" id="IPR024463">
    <property type="entry name" value="Transposase_TnpC_homeodom"/>
</dbReference>
<sequence>MKILEIMVAFGMSLSHDQLLQNIEHLSRTVRALDAENADLKAEIDCLKRLIHGARSEKLATIDPTQTSLDLGDLTDIPAAANDDCRQDHPPAPRRSAGRNMGALPKHLPRYEVVIEPDSKICSCCAGDLHRVGETATEALDIVPAIVRVRRTIRPRYACRTCTNGITQASAPARFMDGGMATTALAAHVVTSKFAWHLPLYRQTQIFAGHGIVLDRGTLGSWVERVAWWLQPLYDRLLAFIRSQPRVFSDETRLPRLDPGRKRTKVCQLWAQAVDDRPWNGPAPPAVGYIFSESRSAREAERQLASFDGVLQVDGYAAYKTLAKRRGKSNAHPLRLAFCLAHARRKFVDVVKLTGSSDALEIVSILAEVYLIEQQIRGQSAEERRQTRQSKSLAIMKSLKARLLDLKGDISTQSALAKAINYTLTHWAGLTAFLDDGTIEVDSNIVERSMKSVALTRKNSMFVGNVRGGETFAILASLINSAKLNGLDPQTWLVDVLERVVSGQTTINQLDTLLPWNWSPEQTRQAA</sequence>
<accession>A0A7W6CUI2</accession>
<dbReference type="Proteomes" id="UP000582090">
    <property type="component" value="Unassembled WGS sequence"/>
</dbReference>
<evidence type="ECO:0000259" key="3">
    <source>
        <dbReference type="Pfam" id="PF03050"/>
    </source>
</evidence>
<evidence type="ECO:0000256" key="1">
    <source>
        <dbReference type="SAM" id="Coils"/>
    </source>
</evidence>
<feature type="region of interest" description="Disordered" evidence="2">
    <location>
        <begin position="80"/>
        <end position="102"/>
    </location>
</feature>
<feature type="coiled-coil region" evidence="1">
    <location>
        <begin position="16"/>
        <end position="57"/>
    </location>
</feature>
<proteinExistence type="predicted"/>
<dbReference type="Pfam" id="PF13817">
    <property type="entry name" value="DDE_Tnp_IS66_C"/>
    <property type="match status" value="1"/>
</dbReference>
<gene>
    <name evidence="7" type="ORF">GGQ67_005098</name>
</gene>
<reference evidence="7 8" key="1">
    <citation type="submission" date="2020-08" db="EMBL/GenBank/DDBJ databases">
        <title>Genomic Encyclopedia of Type Strains, Phase IV (KMG-IV): sequencing the most valuable type-strain genomes for metagenomic binning, comparative biology and taxonomic classification.</title>
        <authorList>
            <person name="Goeker M."/>
        </authorList>
    </citation>
    <scope>NUCLEOTIDE SEQUENCE [LARGE SCALE GENOMIC DNA]</scope>
    <source>
        <strain evidence="7 8">DSM 26575</strain>
    </source>
</reference>
<dbReference type="PANTHER" id="PTHR33678">
    <property type="entry name" value="BLL1576 PROTEIN"/>
    <property type="match status" value="1"/>
</dbReference>
<keyword evidence="1" id="KW-0175">Coiled coil</keyword>
<dbReference type="AlphaFoldDB" id="A0A7W6CUI2"/>
<evidence type="ECO:0000256" key="2">
    <source>
        <dbReference type="SAM" id="MobiDB-lite"/>
    </source>
</evidence>